<dbReference type="EMBL" id="LAZR01004775">
    <property type="protein sequence ID" value="KKN05680.1"/>
    <property type="molecule type" value="Genomic_DNA"/>
</dbReference>
<dbReference type="AlphaFoldDB" id="A0A0F9ME90"/>
<gene>
    <name evidence="1" type="ORF">LCGC14_1084910</name>
</gene>
<evidence type="ECO:0000313" key="1">
    <source>
        <dbReference type="EMBL" id="KKN05680.1"/>
    </source>
</evidence>
<sequence>MTFYSFPRHLRAEGPRDIRIPIMGRITAQSIIDEAEDILTAPPSMAVMVVPGSDMELGSAIQLLVNQYGFGWPMFGSEEEMRAWYRQMGLEMDAYPLSLTGAKELMESATTLRQRVFARMCTGYNKDTRKISLRGTDVDMKEIKIITKGARGMMAACYRDRGIRASLRDIPIVAKSRVYRGDPEIHEALQDLADIVSVEARRAFTEPYYPGMPDVAALTDKEVDAVMDGLQREVTREKRGGQEVLYGELPRPRQIALAERRRHWFGVFGITPKSWSKGTWSLWKVKNVPYPEGYKASGR</sequence>
<comment type="caution">
    <text evidence="1">The sequence shown here is derived from an EMBL/GenBank/DDBJ whole genome shotgun (WGS) entry which is preliminary data.</text>
</comment>
<organism evidence="1">
    <name type="scientific">marine sediment metagenome</name>
    <dbReference type="NCBI Taxonomy" id="412755"/>
    <lineage>
        <taxon>unclassified sequences</taxon>
        <taxon>metagenomes</taxon>
        <taxon>ecological metagenomes</taxon>
    </lineage>
</organism>
<reference evidence="1" key="1">
    <citation type="journal article" date="2015" name="Nature">
        <title>Complex archaea that bridge the gap between prokaryotes and eukaryotes.</title>
        <authorList>
            <person name="Spang A."/>
            <person name="Saw J.H."/>
            <person name="Jorgensen S.L."/>
            <person name="Zaremba-Niedzwiedzka K."/>
            <person name="Martijn J."/>
            <person name="Lind A.E."/>
            <person name="van Eijk R."/>
            <person name="Schleper C."/>
            <person name="Guy L."/>
            <person name="Ettema T.J."/>
        </authorList>
    </citation>
    <scope>NUCLEOTIDE SEQUENCE</scope>
</reference>
<accession>A0A0F9ME90</accession>
<name>A0A0F9ME90_9ZZZZ</name>
<proteinExistence type="predicted"/>
<protein>
    <submittedName>
        <fullName evidence="1">Uncharacterized protein</fullName>
    </submittedName>
</protein>